<evidence type="ECO:0000256" key="2">
    <source>
        <dbReference type="ARBA" id="ARBA00001947"/>
    </source>
</evidence>
<dbReference type="CDD" id="cd03429">
    <property type="entry name" value="NUDIX_NADH_pyrophosphatase_Nudt13"/>
    <property type="match status" value="1"/>
</dbReference>
<dbReference type="SUPFAM" id="SSF55811">
    <property type="entry name" value="Nudix"/>
    <property type="match status" value="1"/>
</dbReference>
<evidence type="ECO:0000256" key="5">
    <source>
        <dbReference type="ARBA" id="ARBA00022723"/>
    </source>
</evidence>
<dbReference type="GO" id="GO:0035529">
    <property type="term" value="F:NADH pyrophosphatase activity"/>
    <property type="evidence" value="ECO:0007669"/>
    <property type="project" value="TreeGrafter"/>
</dbReference>
<dbReference type="InterPro" id="IPR000086">
    <property type="entry name" value="NUDIX_hydrolase_dom"/>
</dbReference>
<accession>C8RWP1</accession>
<dbReference type="RefSeq" id="WP_008027168.1">
    <property type="nucleotide sequence ID" value="NZ_ACYY01000001.1"/>
</dbReference>
<dbReference type="PANTHER" id="PTHR42904">
    <property type="entry name" value="NUDIX HYDROLASE, NUDC SUBFAMILY"/>
    <property type="match status" value="1"/>
</dbReference>
<dbReference type="EC" id="3.6.1.22" evidence="4"/>
<evidence type="ECO:0000313" key="13">
    <source>
        <dbReference type="Proteomes" id="UP000010121"/>
    </source>
</evidence>
<keyword evidence="8" id="KW-0520">NAD</keyword>
<dbReference type="InterPro" id="IPR015797">
    <property type="entry name" value="NUDIX_hydrolase-like_dom_sf"/>
</dbReference>
<evidence type="ECO:0000256" key="3">
    <source>
        <dbReference type="ARBA" id="ARBA00009595"/>
    </source>
</evidence>
<dbReference type="NCBIfam" id="NF001299">
    <property type="entry name" value="PRK00241.1"/>
    <property type="match status" value="1"/>
</dbReference>
<dbReference type="InterPro" id="IPR050241">
    <property type="entry name" value="NAD-cap_RNA_hydrolase_NudC"/>
</dbReference>
<proteinExistence type="inferred from homology"/>
<keyword evidence="7" id="KW-0460">Magnesium</keyword>
<dbReference type="STRING" id="371731.Rsw2DRAFT_0219"/>
<evidence type="ECO:0000256" key="7">
    <source>
        <dbReference type="ARBA" id="ARBA00022842"/>
    </source>
</evidence>
<dbReference type="PROSITE" id="PS51462">
    <property type="entry name" value="NUDIX"/>
    <property type="match status" value="1"/>
</dbReference>
<dbReference type="GO" id="GO:0005829">
    <property type="term" value="C:cytosol"/>
    <property type="evidence" value="ECO:0007669"/>
    <property type="project" value="TreeGrafter"/>
</dbReference>
<dbReference type="EMBL" id="ACYY01000001">
    <property type="protein sequence ID" value="EEW26984.1"/>
    <property type="molecule type" value="Genomic_DNA"/>
</dbReference>
<evidence type="ECO:0000256" key="9">
    <source>
        <dbReference type="ARBA" id="ARBA00023679"/>
    </source>
</evidence>
<protein>
    <recommendedName>
        <fullName evidence="4">NAD(+) diphosphatase</fullName>
        <ecNumber evidence="4">3.6.1.22</ecNumber>
    </recommendedName>
</protein>
<dbReference type="InterPro" id="IPR015375">
    <property type="entry name" value="NADH_PPase-like_N"/>
</dbReference>
<dbReference type="PROSITE" id="PS00893">
    <property type="entry name" value="NUDIX_BOX"/>
    <property type="match status" value="1"/>
</dbReference>
<dbReference type="AlphaFoldDB" id="C8RWP1"/>
<reference evidence="12 13" key="1">
    <citation type="submission" date="2009-08" db="EMBL/GenBank/DDBJ databases">
        <title>The draft genome of Rhodobacter sp. SW2.</title>
        <authorList>
            <consortium name="US DOE Joint Genome Institute (JGI-PGF)"/>
            <person name="Lucas S."/>
            <person name="Copeland A."/>
            <person name="Lapidus A."/>
            <person name="Glavina del Rio T."/>
            <person name="Tice H."/>
            <person name="Bruce D."/>
            <person name="Goodwin L."/>
            <person name="Pitluck S."/>
            <person name="Larimer F."/>
            <person name="Land M.L."/>
            <person name="Hauser L."/>
            <person name="Emerson D."/>
        </authorList>
    </citation>
    <scope>NUCLEOTIDE SEQUENCE [LARGE SCALE GENOMIC DNA]</scope>
    <source>
        <strain evidence="12 13">SW2</strain>
    </source>
</reference>
<comment type="caution">
    <text evidence="12">The sequence shown here is derived from an EMBL/GenBank/DDBJ whole genome shotgun (WGS) entry which is preliminary data.</text>
</comment>
<dbReference type="Gene3D" id="3.90.79.10">
    <property type="entry name" value="Nucleoside Triphosphate Pyrophosphohydrolase"/>
    <property type="match status" value="1"/>
</dbReference>
<keyword evidence="13" id="KW-1185">Reference proteome</keyword>
<feature type="domain" description="Nudix hydrolase" evidence="11">
    <location>
        <begin position="176"/>
        <end position="305"/>
    </location>
</feature>
<dbReference type="GO" id="GO:0006742">
    <property type="term" value="P:NADP+ catabolic process"/>
    <property type="evidence" value="ECO:0007669"/>
    <property type="project" value="TreeGrafter"/>
</dbReference>
<comment type="cofactor">
    <cofactor evidence="1">
        <name>Mg(2+)</name>
        <dbReference type="ChEBI" id="CHEBI:18420"/>
    </cofactor>
</comment>
<comment type="cofactor">
    <cofactor evidence="2">
        <name>Zn(2+)</name>
        <dbReference type="ChEBI" id="CHEBI:29105"/>
    </cofactor>
</comment>
<evidence type="ECO:0000256" key="4">
    <source>
        <dbReference type="ARBA" id="ARBA00012381"/>
    </source>
</evidence>
<dbReference type="OrthoDB" id="9791656at2"/>
<dbReference type="eggNOG" id="COG2816">
    <property type="taxonomic scope" value="Bacteria"/>
</dbReference>
<keyword evidence="6 10" id="KW-0378">Hydrolase</keyword>
<dbReference type="InterPro" id="IPR020084">
    <property type="entry name" value="NUDIX_hydrolase_CS"/>
</dbReference>
<evidence type="ECO:0000259" key="11">
    <source>
        <dbReference type="PROSITE" id="PS51462"/>
    </source>
</evidence>
<name>C8RWP1_9RHOB</name>
<dbReference type="Gene3D" id="3.90.79.20">
    <property type="match status" value="1"/>
</dbReference>
<evidence type="ECO:0000256" key="8">
    <source>
        <dbReference type="ARBA" id="ARBA00023027"/>
    </source>
</evidence>
<dbReference type="Pfam" id="PF09297">
    <property type="entry name" value="Zn_ribbon_NUD"/>
    <property type="match status" value="1"/>
</dbReference>
<sequence>MWIAESVTFGGSALDRAAPLRGDAPALADLQARGRIVPLWQGKPLIANGALAWVAPGSPVLAEATAPVFLGLEDGIGWFAQDISAWVPPEAEAVQPGFLDPSLQHHPSLPADHTFTELRAVMAQLSPRHAELAATARALLGWHQSHGFCAACGAASTMVMAGWQRSCPVCGAQHYPRTDPVVIMLVTRGNRLLLGRGTGWPEGMYSCLAGFVEPGETIEAAVRREVFEETGVQVDAVRYLASQPWPFPASLMLGCLAEATSDTITLDPAELEDALWLSREDLVQVRTGLHPCVKPARQGAIAHFLIENWLADRLN</sequence>
<evidence type="ECO:0000256" key="10">
    <source>
        <dbReference type="RuleBase" id="RU003476"/>
    </source>
</evidence>
<evidence type="ECO:0000256" key="1">
    <source>
        <dbReference type="ARBA" id="ARBA00001946"/>
    </source>
</evidence>
<gene>
    <name evidence="12" type="ORF">Rsw2DRAFT_0219</name>
</gene>
<dbReference type="PRINTS" id="PR00502">
    <property type="entry name" value="NUDIXFAMILY"/>
</dbReference>
<dbReference type="InterPro" id="IPR020476">
    <property type="entry name" value="Nudix_hydrolase"/>
</dbReference>
<dbReference type="PANTHER" id="PTHR42904:SF6">
    <property type="entry name" value="NAD-CAPPED RNA HYDROLASE NUDT12"/>
    <property type="match status" value="1"/>
</dbReference>
<dbReference type="GO" id="GO:0019677">
    <property type="term" value="P:NAD+ catabolic process"/>
    <property type="evidence" value="ECO:0007669"/>
    <property type="project" value="TreeGrafter"/>
</dbReference>
<dbReference type="Pfam" id="PF00293">
    <property type="entry name" value="NUDIX"/>
    <property type="match status" value="1"/>
</dbReference>
<evidence type="ECO:0000313" key="12">
    <source>
        <dbReference type="EMBL" id="EEW26984.1"/>
    </source>
</evidence>
<evidence type="ECO:0000256" key="6">
    <source>
        <dbReference type="ARBA" id="ARBA00022801"/>
    </source>
</evidence>
<organism evidence="12 13">
    <name type="scientific">Rhodobacter ferrooxidans</name>
    <dbReference type="NCBI Taxonomy" id="371731"/>
    <lineage>
        <taxon>Bacteria</taxon>
        <taxon>Pseudomonadati</taxon>
        <taxon>Pseudomonadota</taxon>
        <taxon>Alphaproteobacteria</taxon>
        <taxon>Rhodobacterales</taxon>
        <taxon>Rhodobacter group</taxon>
        <taxon>Rhodobacter</taxon>
    </lineage>
</organism>
<keyword evidence="5" id="KW-0479">Metal-binding</keyword>
<dbReference type="InterPro" id="IPR015376">
    <property type="entry name" value="Znr_NADH_PPase"/>
</dbReference>
<dbReference type="Proteomes" id="UP000010121">
    <property type="component" value="Unassembled WGS sequence"/>
</dbReference>
<comment type="similarity">
    <text evidence="3">Belongs to the Nudix hydrolase family. NudC subfamily.</text>
</comment>
<dbReference type="Pfam" id="PF09296">
    <property type="entry name" value="NUDIX-like"/>
    <property type="match status" value="1"/>
</dbReference>
<dbReference type="GO" id="GO:0046872">
    <property type="term" value="F:metal ion binding"/>
    <property type="evidence" value="ECO:0007669"/>
    <property type="project" value="UniProtKB-KW"/>
</dbReference>
<dbReference type="InterPro" id="IPR049734">
    <property type="entry name" value="NudC-like_C"/>
</dbReference>
<comment type="catalytic activity">
    <reaction evidence="9">
        <text>a 5'-end NAD(+)-phospho-ribonucleoside in mRNA + H2O = a 5'-end phospho-adenosine-phospho-ribonucleoside in mRNA + beta-nicotinamide D-ribonucleotide + 2 H(+)</text>
        <dbReference type="Rhea" id="RHEA:60876"/>
        <dbReference type="Rhea" id="RHEA-COMP:15698"/>
        <dbReference type="Rhea" id="RHEA-COMP:15719"/>
        <dbReference type="ChEBI" id="CHEBI:14649"/>
        <dbReference type="ChEBI" id="CHEBI:15377"/>
        <dbReference type="ChEBI" id="CHEBI:15378"/>
        <dbReference type="ChEBI" id="CHEBI:144029"/>
        <dbReference type="ChEBI" id="CHEBI:144051"/>
    </reaction>
    <physiologicalReaction direction="left-to-right" evidence="9">
        <dbReference type="Rhea" id="RHEA:60877"/>
    </physiologicalReaction>
</comment>